<dbReference type="EMBL" id="ASHR01000024">
    <property type="protein sequence ID" value="ERG64282.1"/>
    <property type="molecule type" value="Genomic_DNA"/>
</dbReference>
<name>U1LQH2_9MICO</name>
<organism evidence="1 2">
    <name type="scientific">Agrococcus pavilionensis RW1</name>
    <dbReference type="NCBI Taxonomy" id="1330458"/>
    <lineage>
        <taxon>Bacteria</taxon>
        <taxon>Bacillati</taxon>
        <taxon>Actinomycetota</taxon>
        <taxon>Actinomycetes</taxon>
        <taxon>Micrococcales</taxon>
        <taxon>Microbacteriaceae</taxon>
        <taxon>Agrococcus</taxon>
    </lineage>
</organism>
<dbReference type="AlphaFoldDB" id="U1LQH2"/>
<comment type="caution">
    <text evidence="1">The sequence shown here is derived from an EMBL/GenBank/DDBJ whole genome shotgun (WGS) entry which is preliminary data.</text>
</comment>
<dbReference type="RefSeq" id="WP_021010478.1">
    <property type="nucleotide sequence ID" value="NZ_ASHR01000024.1"/>
</dbReference>
<reference evidence="1 2" key="1">
    <citation type="journal article" date="2013" name="Genome Announc.">
        <title>First draft genome sequence from a member of the genus agrococcus, isolated from modern microbialites.</title>
        <authorList>
            <person name="White R.A.III."/>
            <person name="Grassa C.J."/>
            <person name="Suttle C.A."/>
        </authorList>
    </citation>
    <scope>NUCLEOTIDE SEQUENCE [LARGE SCALE GENOMIC DNA]</scope>
    <source>
        <strain evidence="1 2">RW1</strain>
    </source>
</reference>
<proteinExistence type="predicted"/>
<sequence length="63" mass="7221">MSNSTLVLPAPRRLALNASRHLERWALKPQQREEQRREAEAYEAALAAREQLALDALARTLLR</sequence>
<evidence type="ECO:0000313" key="2">
    <source>
        <dbReference type="Proteomes" id="UP000016462"/>
    </source>
</evidence>
<protein>
    <submittedName>
        <fullName evidence="1">Uncharacterized protein</fullName>
    </submittedName>
</protein>
<dbReference type="Proteomes" id="UP000016462">
    <property type="component" value="Unassembled WGS sequence"/>
</dbReference>
<keyword evidence="2" id="KW-1185">Reference proteome</keyword>
<accession>U1LQH2</accession>
<evidence type="ECO:0000313" key="1">
    <source>
        <dbReference type="EMBL" id="ERG64282.1"/>
    </source>
</evidence>
<gene>
    <name evidence="1" type="ORF">L332_07425</name>
</gene>